<comment type="similarity">
    <text evidence="8">Belongs to the binding-protein-dependent transport system permease family. LivHM subfamily.</text>
</comment>
<gene>
    <name evidence="10" type="ORF">ABM479_23645</name>
</gene>
<evidence type="ECO:0000256" key="5">
    <source>
        <dbReference type="ARBA" id="ARBA00022970"/>
    </source>
</evidence>
<evidence type="ECO:0000256" key="3">
    <source>
        <dbReference type="ARBA" id="ARBA00022475"/>
    </source>
</evidence>
<keyword evidence="6 9" id="KW-1133">Transmembrane helix</keyword>
<keyword evidence="2" id="KW-0813">Transport</keyword>
<dbReference type="Pfam" id="PF02653">
    <property type="entry name" value="BPD_transp_2"/>
    <property type="match status" value="1"/>
</dbReference>
<keyword evidence="7 9" id="KW-0472">Membrane</keyword>
<organism evidence="10">
    <name type="scientific">Rhizobium sp. ZPR3</name>
    <dbReference type="NCBI Taxonomy" id="3158967"/>
    <lineage>
        <taxon>Bacteria</taxon>
        <taxon>Pseudomonadati</taxon>
        <taxon>Pseudomonadota</taxon>
        <taxon>Alphaproteobacteria</taxon>
        <taxon>Hyphomicrobiales</taxon>
        <taxon>Rhizobiaceae</taxon>
        <taxon>Rhizobium/Agrobacterium group</taxon>
        <taxon>Rhizobium</taxon>
    </lineage>
</organism>
<dbReference type="InterPro" id="IPR001851">
    <property type="entry name" value="ABC_transp_permease"/>
</dbReference>
<comment type="subcellular location">
    <subcellularLocation>
        <location evidence="1">Cell membrane</location>
        <topology evidence="1">Multi-pass membrane protein</topology>
    </subcellularLocation>
</comment>
<evidence type="ECO:0000256" key="1">
    <source>
        <dbReference type="ARBA" id="ARBA00004651"/>
    </source>
</evidence>
<keyword evidence="5" id="KW-0029">Amino-acid transport</keyword>
<evidence type="ECO:0000256" key="9">
    <source>
        <dbReference type="SAM" id="Phobius"/>
    </source>
</evidence>
<feature type="transmembrane region" description="Helical" evidence="9">
    <location>
        <begin position="191"/>
        <end position="210"/>
    </location>
</feature>
<feature type="transmembrane region" description="Helical" evidence="9">
    <location>
        <begin position="137"/>
        <end position="160"/>
    </location>
</feature>
<accession>A0AAU7S258</accession>
<feature type="transmembrane region" description="Helical" evidence="9">
    <location>
        <begin position="263"/>
        <end position="284"/>
    </location>
</feature>
<dbReference type="EMBL" id="CP157961">
    <property type="protein sequence ID" value="XBT96512.1"/>
    <property type="molecule type" value="Genomic_DNA"/>
</dbReference>
<reference evidence="10" key="1">
    <citation type="submission" date="2024-06" db="EMBL/GenBank/DDBJ databases">
        <authorList>
            <person name="Li T."/>
            <person name="Gao R."/>
        </authorList>
    </citation>
    <scope>NUCLEOTIDE SEQUENCE</scope>
    <source>
        <strain evidence="10">ZPR3</strain>
        <plasmid evidence="10">unnamed1</plasmid>
    </source>
</reference>
<dbReference type="PANTHER" id="PTHR11795:SF445">
    <property type="entry name" value="AMINO ACID ABC TRANSPORTER PERMEASE PROTEIN"/>
    <property type="match status" value="1"/>
</dbReference>
<evidence type="ECO:0000313" key="10">
    <source>
        <dbReference type="EMBL" id="XBT96512.1"/>
    </source>
</evidence>
<evidence type="ECO:0000256" key="2">
    <source>
        <dbReference type="ARBA" id="ARBA00022448"/>
    </source>
</evidence>
<feature type="transmembrane region" description="Helical" evidence="9">
    <location>
        <begin position="230"/>
        <end position="251"/>
    </location>
</feature>
<evidence type="ECO:0000256" key="4">
    <source>
        <dbReference type="ARBA" id="ARBA00022692"/>
    </source>
</evidence>
<dbReference type="InterPro" id="IPR052157">
    <property type="entry name" value="BCAA_transport_permease"/>
</dbReference>
<feature type="transmembrane region" description="Helical" evidence="9">
    <location>
        <begin position="56"/>
        <end position="76"/>
    </location>
</feature>
<feature type="transmembrane region" description="Helical" evidence="9">
    <location>
        <begin position="88"/>
        <end position="108"/>
    </location>
</feature>
<dbReference type="AlphaFoldDB" id="A0AAU7S258"/>
<feature type="transmembrane region" description="Helical" evidence="9">
    <location>
        <begin position="6"/>
        <end position="24"/>
    </location>
</feature>
<dbReference type="GO" id="GO:0022857">
    <property type="term" value="F:transmembrane transporter activity"/>
    <property type="evidence" value="ECO:0007669"/>
    <property type="project" value="InterPro"/>
</dbReference>
<dbReference type="GO" id="GO:0006865">
    <property type="term" value="P:amino acid transport"/>
    <property type="evidence" value="ECO:0007669"/>
    <property type="project" value="UniProtKB-KW"/>
</dbReference>
<protein>
    <submittedName>
        <fullName evidence="10">Branched-chain amino acid ABC transporter permease</fullName>
    </submittedName>
</protein>
<evidence type="ECO:0000256" key="8">
    <source>
        <dbReference type="ARBA" id="ARBA00037998"/>
    </source>
</evidence>
<evidence type="ECO:0000256" key="6">
    <source>
        <dbReference type="ARBA" id="ARBA00022989"/>
    </source>
</evidence>
<dbReference type="RefSeq" id="WP_174182115.1">
    <property type="nucleotide sequence ID" value="NZ_CP157961.1"/>
</dbReference>
<name>A0AAU7S258_9HYPH</name>
<dbReference type="CDD" id="cd06582">
    <property type="entry name" value="TM_PBP1_LivH_like"/>
    <property type="match status" value="1"/>
</dbReference>
<dbReference type="PANTHER" id="PTHR11795">
    <property type="entry name" value="BRANCHED-CHAIN AMINO ACID TRANSPORT SYSTEM PERMEASE PROTEIN LIVH"/>
    <property type="match status" value="1"/>
</dbReference>
<sequence>MTNTLIQGILLGGYYAVIACGLSFMFSVMRIINLAHGSLAVVAAYGLWLLAAKLGIPPFIGLLIMLPVMAAIGWFLQRFILDRSARGGALLPILTTFGLSIVIDNLLFEQFGADTRSLAPFIGNLSYASWQLPGHVFVGKLAVLMMVTAIVIIGGLQFFLSRFAIGRSIRATAEDPDTAGLVGIDARRVNAVATAITMATVGIAGAFLAMRATFNPYSGGPQLLFAFEAAVIGGAGSLWGTLLGGIVLGLAQSIGAQIHPQGFLIGGHIAFLLVLFVRLHQFGFLSLGKIHKRLRSPS</sequence>
<proteinExistence type="inferred from homology"/>
<keyword evidence="10" id="KW-0614">Plasmid</keyword>
<geneLocation type="plasmid" evidence="10">
    <name>unnamed1</name>
</geneLocation>
<keyword evidence="4 9" id="KW-0812">Transmembrane</keyword>
<feature type="transmembrane region" description="Helical" evidence="9">
    <location>
        <begin position="31"/>
        <end position="50"/>
    </location>
</feature>
<dbReference type="GO" id="GO:0005886">
    <property type="term" value="C:plasma membrane"/>
    <property type="evidence" value="ECO:0007669"/>
    <property type="project" value="UniProtKB-SubCell"/>
</dbReference>
<evidence type="ECO:0000256" key="7">
    <source>
        <dbReference type="ARBA" id="ARBA00023136"/>
    </source>
</evidence>
<keyword evidence="3" id="KW-1003">Cell membrane</keyword>